<dbReference type="Gene3D" id="3.60.21.10">
    <property type="match status" value="1"/>
</dbReference>
<dbReference type="Pfam" id="PF00149">
    <property type="entry name" value="Metallophos"/>
    <property type="match status" value="1"/>
</dbReference>
<evidence type="ECO:0000313" key="3">
    <source>
        <dbReference type="Proteomes" id="UP000281261"/>
    </source>
</evidence>
<dbReference type="AlphaFoldDB" id="A0A420ZBX3"/>
<evidence type="ECO:0000259" key="1">
    <source>
        <dbReference type="Pfam" id="PF00149"/>
    </source>
</evidence>
<dbReference type="InterPro" id="IPR029052">
    <property type="entry name" value="Metallo-depent_PP-like"/>
</dbReference>
<sequence>MRITYELWKRTLLLQREFEKRGERLSRNKLQEAFQISEQTARGLLFALDNKDIISLKPQEISLSGGAVELVISDLHIPFHHKAATELVLDFAERERVNIISILGDLVDFYKISKFIKKNVRAKRVNDELKEAKQFLTELRQRFPNARIIFKPGNHEDRLEKYIVEKASEIADLIEGLLPNKLGLAELNIELKDRFYRIGKLWHLHGDEKPAGGNPKYVVKVLFQYILRNFIFGHYHFWQTDTFKSIDGKYYWGGCIGHLSDVTKVEYMQGRLNKWVMGFAIVKYNSDGWFMPRVYKIIDGRIV</sequence>
<dbReference type="Proteomes" id="UP000281261">
    <property type="component" value="Unassembled WGS sequence"/>
</dbReference>
<proteinExistence type="predicted"/>
<organism evidence="2 3">
    <name type="scientific">candidate division Kazan bacterium</name>
    <dbReference type="NCBI Taxonomy" id="2202143"/>
    <lineage>
        <taxon>Bacteria</taxon>
        <taxon>Bacteria division Kazan-3B-28</taxon>
    </lineage>
</organism>
<dbReference type="EMBL" id="QMNG01000039">
    <property type="protein sequence ID" value="RLC36657.1"/>
    <property type="molecule type" value="Genomic_DNA"/>
</dbReference>
<protein>
    <recommendedName>
        <fullName evidence="1">Calcineurin-like phosphoesterase domain-containing protein</fullName>
    </recommendedName>
</protein>
<feature type="domain" description="Calcineurin-like phosphoesterase" evidence="1">
    <location>
        <begin position="70"/>
        <end position="167"/>
    </location>
</feature>
<name>A0A420ZBX3_UNCK3</name>
<gene>
    <name evidence="2" type="ORF">DRH29_04140</name>
</gene>
<dbReference type="GO" id="GO:0016787">
    <property type="term" value="F:hydrolase activity"/>
    <property type="evidence" value="ECO:0007669"/>
    <property type="project" value="InterPro"/>
</dbReference>
<dbReference type="InterPro" id="IPR004843">
    <property type="entry name" value="Calcineurin-like_PHP"/>
</dbReference>
<accession>A0A420ZBX3</accession>
<reference evidence="2 3" key="1">
    <citation type="submission" date="2018-06" db="EMBL/GenBank/DDBJ databases">
        <title>Extensive metabolic versatility and redundancy in microbially diverse, dynamic hydrothermal sediments.</title>
        <authorList>
            <person name="Dombrowski N."/>
            <person name="Teske A."/>
            <person name="Baker B.J."/>
        </authorList>
    </citation>
    <scope>NUCLEOTIDE SEQUENCE [LARGE SCALE GENOMIC DNA]</scope>
    <source>
        <strain evidence="2">B79_G16</strain>
    </source>
</reference>
<evidence type="ECO:0000313" key="2">
    <source>
        <dbReference type="EMBL" id="RLC36657.1"/>
    </source>
</evidence>
<comment type="caution">
    <text evidence="2">The sequence shown here is derived from an EMBL/GenBank/DDBJ whole genome shotgun (WGS) entry which is preliminary data.</text>
</comment>
<dbReference type="SUPFAM" id="SSF56300">
    <property type="entry name" value="Metallo-dependent phosphatases"/>
    <property type="match status" value="1"/>
</dbReference>